<evidence type="ECO:0000313" key="3">
    <source>
        <dbReference type="Proteomes" id="UP001458880"/>
    </source>
</evidence>
<keyword evidence="3" id="KW-1185">Reference proteome</keyword>
<protein>
    <submittedName>
        <fullName evidence="2">Uncharacterized protein</fullName>
    </submittedName>
</protein>
<organism evidence="2 3">
    <name type="scientific">Popillia japonica</name>
    <name type="common">Japanese beetle</name>
    <dbReference type="NCBI Taxonomy" id="7064"/>
    <lineage>
        <taxon>Eukaryota</taxon>
        <taxon>Metazoa</taxon>
        <taxon>Ecdysozoa</taxon>
        <taxon>Arthropoda</taxon>
        <taxon>Hexapoda</taxon>
        <taxon>Insecta</taxon>
        <taxon>Pterygota</taxon>
        <taxon>Neoptera</taxon>
        <taxon>Endopterygota</taxon>
        <taxon>Coleoptera</taxon>
        <taxon>Polyphaga</taxon>
        <taxon>Scarabaeiformia</taxon>
        <taxon>Scarabaeidae</taxon>
        <taxon>Rutelinae</taxon>
        <taxon>Popillia</taxon>
    </lineage>
</organism>
<accession>A0AAW1IZE9</accession>
<feature type="region of interest" description="Disordered" evidence="1">
    <location>
        <begin position="1"/>
        <end position="24"/>
    </location>
</feature>
<dbReference type="Proteomes" id="UP001458880">
    <property type="component" value="Unassembled WGS sequence"/>
</dbReference>
<reference evidence="2 3" key="1">
    <citation type="journal article" date="2024" name="BMC Genomics">
        <title>De novo assembly and annotation of Popillia japonica's genome with initial clues to its potential as an invasive pest.</title>
        <authorList>
            <person name="Cucini C."/>
            <person name="Boschi S."/>
            <person name="Funari R."/>
            <person name="Cardaioli E."/>
            <person name="Iannotti N."/>
            <person name="Marturano G."/>
            <person name="Paoli F."/>
            <person name="Bruttini M."/>
            <person name="Carapelli A."/>
            <person name="Frati F."/>
            <person name="Nardi F."/>
        </authorList>
    </citation>
    <scope>NUCLEOTIDE SEQUENCE [LARGE SCALE GENOMIC DNA]</scope>
    <source>
        <strain evidence="2">DMR45628</strain>
    </source>
</reference>
<sequence>MNSDIFQETDFLPSSTTDRPNPENTEVYRVATGEVVAEPEDNVEAIVTYHGLVAAIDEDSRNSSYSFTTLTSLSSSASFLTDI</sequence>
<evidence type="ECO:0000313" key="2">
    <source>
        <dbReference type="EMBL" id="KAK9695473.1"/>
    </source>
</evidence>
<proteinExistence type="predicted"/>
<comment type="caution">
    <text evidence="2">The sequence shown here is derived from an EMBL/GenBank/DDBJ whole genome shotgun (WGS) entry which is preliminary data.</text>
</comment>
<dbReference type="AlphaFoldDB" id="A0AAW1IZE9"/>
<evidence type="ECO:0000256" key="1">
    <source>
        <dbReference type="SAM" id="MobiDB-lite"/>
    </source>
</evidence>
<gene>
    <name evidence="2" type="ORF">QE152_g32546</name>
</gene>
<name>A0AAW1IZE9_POPJA</name>
<dbReference type="EMBL" id="JASPKY010000480">
    <property type="protein sequence ID" value="KAK9695473.1"/>
    <property type="molecule type" value="Genomic_DNA"/>
</dbReference>